<dbReference type="SUPFAM" id="SSF103088">
    <property type="entry name" value="OmpA-like"/>
    <property type="match status" value="1"/>
</dbReference>
<keyword evidence="3" id="KW-0812">Transmembrane</keyword>
<evidence type="ECO:0000256" key="1">
    <source>
        <dbReference type="PROSITE-ProRule" id="PRU00473"/>
    </source>
</evidence>
<gene>
    <name evidence="5" type="primary">ompA</name>
    <name evidence="5" type="ordered locus">AM1_2999</name>
</gene>
<feature type="domain" description="OmpA-like" evidence="4">
    <location>
        <begin position="463"/>
        <end position="579"/>
    </location>
</feature>
<accession>B0CCG6</accession>
<protein>
    <submittedName>
        <fullName evidence="5">Outer membrane protein A, putative</fullName>
    </submittedName>
</protein>
<reference evidence="5 6" key="1">
    <citation type="journal article" date="2008" name="Proc. Natl. Acad. Sci. U.S.A.">
        <title>Niche adaptation and genome expansion in the chlorophyll d-producing cyanobacterium Acaryochloris marina.</title>
        <authorList>
            <person name="Swingley W.D."/>
            <person name="Chen M."/>
            <person name="Cheung P.C."/>
            <person name="Conrad A.L."/>
            <person name="Dejesa L.C."/>
            <person name="Hao J."/>
            <person name="Honchak B.M."/>
            <person name="Karbach L.E."/>
            <person name="Kurdoglu A."/>
            <person name="Lahiri S."/>
            <person name="Mastrian S.D."/>
            <person name="Miyashita H."/>
            <person name="Page L."/>
            <person name="Ramakrishna P."/>
            <person name="Satoh S."/>
            <person name="Sattley W.M."/>
            <person name="Shimada Y."/>
            <person name="Taylor H.L."/>
            <person name="Tomo T."/>
            <person name="Tsuchiya T."/>
            <person name="Wang Z.T."/>
            <person name="Raymond J."/>
            <person name="Mimuro M."/>
            <person name="Blankenship R.E."/>
            <person name="Touchman J.W."/>
        </authorList>
    </citation>
    <scope>NUCLEOTIDE SEQUENCE [LARGE SCALE GENOMIC DNA]</scope>
    <source>
        <strain evidence="6">MBIC 11017</strain>
    </source>
</reference>
<keyword evidence="6" id="KW-1185">Reference proteome</keyword>
<dbReference type="HOGENOM" id="CLU_033236_0_0_3"/>
<dbReference type="OrthoDB" id="5347798at2"/>
<evidence type="ECO:0000259" key="4">
    <source>
        <dbReference type="PROSITE" id="PS51123"/>
    </source>
</evidence>
<sequence>MSNLPTNANRDAAYPEEPGQANELNELRSLLIGPDLKGRFENAQLRSEDVSRVLPEAIQLTLKTSDETVSEAVMPTVEHAIKSSVNTDQNILSEALFPIMGPAIRKAIAAAIQNLTDSLNQSLEHSLSPQSLSWRFEAWRTGKSFAEVLLLRTLVYQVEQVFLIHKSSGLVLQHLAAATAAAQDADLVSAMFTAIQDFVRDSFSVSDEALGSLQVGELTIWVNEGPQAIIACVIRGNPPGKLRQMMENALERIHLVQERQLHEFQGDSSAFEPSQPYLEECLQSQYQTKKKRSSPLKWIGGAAGILILGLGVWGFLSNYERNQVQSFVDQLNRESGIVVLQTKKQDGKYVISGLKDPLASKPTDLISKTDLDPNKVAFSWEPYLSFDTEFIESRVISLLQPPETVELKVDANGAIQASGTAPQSWITEAKQLALRLPNVTQFNTQQIVPVEAGALADIKAKLEAHTIFFTQNAQLVPQQDVKLKTVAEDIKKLAKTAKTINQTVAVLVEGHTDTSGSELINLYVRETRAKAIISLLSKQGIDKNLFQAVSVEPPAVEKLDSAKISKSNRKVTFKVIFVQPSDAD</sequence>
<dbReference type="PROSITE" id="PS51123">
    <property type="entry name" value="OMPA_2"/>
    <property type="match status" value="1"/>
</dbReference>
<dbReference type="InterPro" id="IPR036737">
    <property type="entry name" value="OmpA-like_sf"/>
</dbReference>
<dbReference type="InterPro" id="IPR006665">
    <property type="entry name" value="OmpA-like"/>
</dbReference>
<evidence type="ECO:0000313" key="6">
    <source>
        <dbReference type="Proteomes" id="UP000000268"/>
    </source>
</evidence>
<evidence type="ECO:0000256" key="2">
    <source>
        <dbReference type="SAM" id="MobiDB-lite"/>
    </source>
</evidence>
<dbReference type="KEGG" id="amr:AM1_2999"/>
<dbReference type="STRING" id="329726.AM1_2999"/>
<evidence type="ECO:0000256" key="3">
    <source>
        <dbReference type="SAM" id="Phobius"/>
    </source>
</evidence>
<dbReference type="GO" id="GO:0016020">
    <property type="term" value="C:membrane"/>
    <property type="evidence" value="ECO:0007669"/>
    <property type="project" value="UniProtKB-UniRule"/>
</dbReference>
<dbReference type="EMBL" id="CP000828">
    <property type="protein sequence ID" value="ABW27995.1"/>
    <property type="molecule type" value="Genomic_DNA"/>
</dbReference>
<keyword evidence="1 3" id="KW-0472">Membrane</keyword>
<dbReference type="Proteomes" id="UP000000268">
    <property type="component" value="Chromosome"/>
</dbReference>
<name>B0CCG6_ACAM1</name>
<feature type="transmembrane region" description="Helical" evidence="3">
    <location>
        <begin position="298"/>
        <end position="316"/>
    </location>
</feature>
<organism evidence="5 6">
    <name type="scientific">Acaryochloris marina (strain MBIC 11017)</name>
    <dbReference type="NCBI Taxonomy" id="329726"/>
    <lineage>
        <taxon>Bacteria</taxon>
        <taxon>Bacillati</taxon>
        <taxon>Cyanobacteriota</taxon>
        <taxon>Cyanophyceae</taxon>
        <taxon>Acaryochloridales</taxon>
        <taxon>Acaryochloridaceae</taxon>
        <taxon>Acaryochloris</taxon>
    </lineage>
</organism>
<dbReference type="RefSeq" id="WP_012163428.1">
    <property type="nucleotide sequence ID" value="NC_009925.1"/>
</dbReference>
<keyword evidence="3" id="KW-1133">Transmembrane helix</keyword>
<feature type="region of interest" description="Disordered" evidence="2">
    <location>
        <begin position="1"/>
        <end position="21"/>
    </location>
</feature>
<proteinExistence type="predicted"/>
<dbReference type="Pfam" id="PF00691">
    <property type="entry name" value="OmpA"/>
    <property type="match status" value="1"/>
</dbReference>
<evidence type="ECO:0000313" key="5">
    <source>
        <dbReference type="EMBL" id="ABW27995.1"/>
    </source>
</evidence>
<dbReference type="eggNOG" id="COG2885">
    <property type="taxonomic scope" value="Bacteria"/>
</dbReference>
<dbReference type="Gene3D" id="3.30.1330.60">
    <property type="entry name" value="OmpA-like domain"/>
    <property type="match status" value="1"/>
</dbReference>
<dbReference type="AlphaFoldDB" id="B0CCG6"/>